<accession>A0A1M7F4W6</accession>
<dbReference type="Gene3D" id="2.40.50.1020">
    <property type="entry name" value="LytTr DNA-binding domain"/>
    <property type="match status" value="1"/>
</dbReference>
<keyword evidence="1" id="KW-0472">Membrane</keyword>
<feature type="transmembrane region" description="Helical" evidence="1">
    <location>
        <begin position="82"/>
        <end position="104"/>
    </location>
</feature>
<evidence type="ECO:0000256" key="1">
    <source>
        <dbReference type="SAM" id="Phobius"/>
    </source>
</evidence>
<gene>
    <name evidence="3" type="ORF">SAMN05444398_10875</name>
</gene>
<feature type="transmembrane region" description="Helical" evidence="1">
    <location>
        <begin position="116"/>
        <end position="135"/>
    </location>
</feature>
<reference evidence="3 4" key="1">
    <citation type="submission" date="2016-11" db="EMBL/GenBank/DDBJ databases">
        <authorList>
            <person name="Jaros S."/>
            <person name="Januszkiewicz K."/>
            <person name="Wedrychowicz H."/>
        </authorList>
    </citation>
    <scope>NUCLEOTIDE SEQUENCE [LARGE SCALE GENOMIC DNA]</scope>
    <source>
        <strain evidence="3 4">DSM 29589</strain>
    </source>
</reference>
<proteinExistence type="predicted"/>
<evidence type="ECO:0000259" key="2">
    <source>
        <dbReference type="PROSITE" id="PS50930"/>
    </source>
</evidence>
<organism evidence="3 4">
    <name type="scientific">Roseovarius pacificus</name>
    <dbReference type="NCBI Taxonomy" id="337701"/>
    <lineage>
        <taxon>Bacteria</taxon>
        <taxon>Pseudomonadati</taxon>
        <taxon>Pseudomonadota</taxon>
        <taxon>Alphaproteobacteria</taxon>
        <taxon>Rhodobacterales</taxon>
        <taxon>Roseobacteraceae</taxon>
        <taxon>Roseovarius</taxon>
    </lineage>
</organism>
<feature type="transmembrane region" description="Helical" evidence="1">
    <location>
        <begin position="21"/>
        <end position="39"/>
    </location>
</feature>
<dbReference type="PROSITE" id="PS51257">
    <property type="entry name" value="PROKAR_LIPOPROTEIN"/>
    <property type="match status" value="1"/>
</dbReference>
<feature type="domain" description="HTH LytTR-type" evidence="2">
    <location>
        <begin position="176"/>
        <end position="264"/>
    </location>
</feature>
<dbReference type="AlphaFoldDB" id="A0A1M7F4W6"/>
<dbReference type="InterPro" id="IPR007492">
    <property type="entry name" value="LytTR_DNA-bd_dom"/>
</dbReference>
<dbReference type="GO" id="GO:0003677">
    <property type="term" value="F:DNA binding"/>
    <property type="evidence" value="ECO:0007669"/>
    <property type="project" value="InterPro"/>
</dbReference>
<name>A0A1M7F4W6_9RHOB</name>
<sequence>MPPGEIRDVFVRTYSSLFSPLTIFIWVACIVLATLAGPFGSYESMHWPVRLLYWFLVVSIGMLFGYGARGLAVLVVGFERPLIFDAFASLTVGVTFGPIVWMLRSNLEPATSTIELYLFEVMLNTFVVSAGIFVLRRQICRSEPVAYLVNHAEDEIPKPDQPRLLRRLPKEKRGRVLRISANDHYVEVVTMAGSEVLRMRLADAIDEMEPVEGYCVHRSHWVTRSAIVGTERESAHKLFVLLCNGDRVPVSRKYRPNLEEAGLVSKQRGGLAIAVKG</sequence>
<dbReference type="SMART" id="SM00850">
    <property type="entry name" value="LytTR"/>
    <property type="match status" value="1"/>
</dbReference>
<keyword evidence="4" id="KW-1185">Reference proteome</keyword>
<evidence type="ECO:0000313" key="3">
    <source>
        <dbReference type="EMBL" id="SHL98798.1"/>
    </source>
</evidence>
<feature type="transmembrane region" description="Helical" evidence="1">
    <location>
        <begin position="51"/>
        <end position="75"/>
    </location>
</feature>
<dbReference type="EMBL" id="FRBR01000008">
    <property type="protein sequence ID" value="SHL98798.1"/>
    <property type="molecule type" value="Genomic_DNA"/>
</dbReference>
<dbReference type="Pfam" id="PF04397">
    <property type="entry name" value="LytTR"/>
    <property type="match status" value="1"/>
</dbReference>
<dbReference type="PROSITE" id="PS50930">
    <property type="entry name" value="HTH_LYTTR"/>
    <property type="match status" value="1"/>
</dbReference>
<dbReference type="STRING" id="337701.SAMN05444398_10875"/>
<keyword evidence="1" id="KW-1133">Transmembrane helix</keyword>
<keyword evidence="1" id="KW-0812">Transmembrane</keyword>
<evidence type="ECO:0000313" key="4">
    <source>
        <dbReference type="Proteomes" id="UP000183974"/>
    </source>
</evidence>
<dbReference type="Proteomes" id="UP000183974">
    <property type="component" value="Unassembled WGS sequence"/>
</dbReference>
<protein>
    <submittedName>
        <fullName evidence="3">Transcriptional regulator, LytTR family</fullName>
    </submittedName>
</protein>